<gene>
    <name evidence="2" type="ORF">BC670_1037</name>
</gene>
<sequence length="167" mass="18753">MNELNYSPSLVAAIKSAKSFAIQDGQSTYGVSHLALALLYAPTGLVEVLRSLSKDIEYIKEWFDVRREVYVSNPSNDNSIIADEEVEKIFNEANFNKIRLGSDYIDAFSVFIAITKPGLVYSDQQIDGLNLSEKELLKHFGLRNNQKTVTLLNDLSDGDEVMFQPLK</sequence>
<evidence type="ECO:0000313" key="2">
    <source>
        <dbReference type="EMBL" id="TQM40166.1"/>
    </source>
</evidence>
<dbReference type="AlphaFoldDB" id="A0A543G240"/>
<evidence type="ECO:0000313" key="3">
    <source>
        <dbReference type="Proteomes" id="UP000320773"/>
    </source>
</evidence>
<protein>
    <recommendedName>
        <fullName evidence="1">Clp R domain-containing protein</fullName>
    </recommendedName>
</protein>
<dbReference type="Proteomes" id="UP000320773">
    <property type="component" value="Unassembled WGS sequence"/>
</dbReference>
<comment type="caution">
    <text evidence="2">The sequence shown here is derived from an EMBL/GenBank/DDBJ whole genome shotgun (WGS) entry which is preliminary data.</text>
</comment>
<proteinExistence type="predicted"/>
<name>A0A543G240_9FLAO</name>
<dbReference type="SUPFAM" id="SSF81923">
    <property type="entry name" value="Double Clp-N motif"/>
    <property type="match status" value="1"/>
</dbReference>
<reference evidence="2 3" key="1">
    <citation type="submission" date="2019-06" db="EMBL/GenBank/DDBJ databases">
        <title>Genomic Encyclopedia of Archaeal and Bacterial Type Strains, Phase II (KMG-II): from individual species to whole genera.</title>
        <authorList>
            <person name="Goeker M."/>
        </authorList>
    </citation>
    <scope>NUCLEOTIDE SEQUENCE [LARGE SCALE GENOMIC DNA]</scope>
    <source>
        <strain evidence="2 3">DSM 24789</strain>
    </source>
</reference>
<dbReference type="Pfam" id="PF02861">
    <property type="entry name" value="Clp_N"/>
    <property type="match status" value="1"/>
</dbReference>
<dbReference type="RefSeq" id="WP_260439110.1">
    <property type="nucleotide sequence ID" value="NZ_VFPJ01000001.1"/>
</dbReference>
<accession>A0A543G240</accession>
<evidence type="ECO:0000259" key="1">
    <source>
        <dbReference type="Pfam" id="PF02861"/>
    </source>
</evidence>
<organism evidence="2 3">
    <name type="scientific">Flavobacterium branchiophilum</name>
    <dbReference type="NCBI Taxonomy" id="55197"/>
    <lineage>
        <taxon>Bacteria</taxon>
        <taxon>Pseudomonadati</taxon>
        <taxon>Bacteroidota</taxon>
        <taxon>Flavobacteriia</taxon>
        <taxon>Flavobacteriales</taxon>
        <taxon>Flavobacteriaceae</taxon>
        <taxon>Flavobacterium</taxon>
    </lineage>
</organism>
<dbReference type="InterPro" id="IPR004176">
    <property type="entry name" value="Clp_R_N"/>
</dbReference>
<feature type="domain" description="Clp R" evidence="1">
    <location>
        <begin position="6"/>
        <end position="115"/>
    </location>
</feature>
<dbReference type="InterPro" id="IPR036628">
    <property type="entry name" value="Clp_N_dom_sf"/>
</dbReference>
<dbReference type="Gene3D" id="1.10.1780.10">
    <property type="entry name" value="Clp, N-terminal domain"/>
    <property type="match status" value="1"/>
</dbReference>
<dbReference type="EMBL" id="VFPJ01000001">
    <property type="protein sequence ID" value="TQM40166.1"/>
    <property type="molecule type" value="Genomic_DNA"/>
</dbReference>